<evidence type="ECO:0000313" key="2">
    <source>
        <dbReference type="Proteomes" id="UP000425817"/>
    </source>
</evidence>
<gene>
    <name evidence="1" type="ORF">GOQ09_07370</name>
</gene>
<dbReference type="EMBL" id="CP046622">
    <property type="protein sequence ID" value="QGW81417.1"/>
    <property type="molecule type" value="Genomic_DNA"/>
</dbReference>
<dbReference type="AlphaFoldDB" id="A0A6I6HIN7"/>
<dbReference type="OrthoDB" id="5955043at2"/>
<proteinExistence type="predicted"/>
<dbReference type="RefSeq" id="WP_157612843.1">
    <property type="nucleotide sequence ID" value="NZ_CP046622.1"/>
</dbReference>
<reference evidence="1 2" key="1">
    <citation type="submission" date="2019-12" db="EMBL/GenBank/DDBJ databases">
        <title>Hybrid Genome Assemblies of two High G+C Isolates from Undergraduate Microbiology Courses.</title>
        <authorList>
            <person name="Ne Ville C.J."/>
            <person name="Enright D."/>
            <person name="Hernandez I."/>
            <person name="Dodsworth J."/>
            <person name="Orwin P.M."/>
        </authorList>
    </citation>
    <scope>NUCLEOTIDE SEQUENCE [LARGE SCALE GENOMIC DNA]</scope>
    <source>
        <strain evidence="1 2">CSUSB</strain>
    </source>
</reference>
<organism evidence="1 2">
    <name type="scientific">Variovorax paradoxus</name>
    <dbReference type="NCBI Taxonomy" id="34073"/>
    <lineage>
        <taxon>Bacteria</taxon>
        <taxon>Pseudomonadati</taxon>
        <taxon>Pseudomonadota</taxon>
        <taxon>Betaproteobacteria</taxon>
        <taxon>Burkholderiales</taxon>
        <taxon>Comamonadaceae</taxon>
        <taxon>Variovorax</taxon>
    </lineage>
</organism>
<accession>A0A6I6HIN7</accession>
<name>A0A6I6HIN7_VARPD</name>
<dbReference type="Gene3D" id="3.55.50.70">
    <property type="match status" value="1"/>
</dbReference>
<dbReference type="Proteomes" id="UP000425817">
    <property type="component" value="Chromosome"/>
</dbReference>
<protein>
    <recommendedName>
        <fullName evidence="3">Toxin co-regulated pilus biosynthesis protein Q C-terminal domain-containing protein</fullName>
    </recommendedName>
</protein>
<evidence type="ECO:0000313" key="1">
    <source>
        <dbReference type="EMBL" id="QGW81417.1"/>
    </source>
</evidence>
<evidence type="ECO:0008006" key="3">
    <source>
        <dbReference type="Google" id="ProtNLM"/>
    </source>
</evidence>
<sequence>MSILAVTLVGCGAPAPKDYGGSWAPVNRFQSAATEIPLSPAYTFYASPMDATLRTMLKRWASDNGLELSYQIGSDFTLHQPVAKVRTNDLQSAMGELSAIYAQQGVSVSSDGKQILVQARGTAAPVAPGSR</sequence>